<dbReference type="EMBL" id="LHPF02000005">
    <property type="protein sequence ID" value="PSC74140.1"/>
    <property type="molecule type" value="Genomic_DNA"/>
</dbReference>
<dbReference type="SUPFAM" id="SSF89817">
    <property type="entry name" value="Mago nashi protein"/>
    <property type="match status" value="1"/>
</dbReference>
<evidence type="ECO:0000256" key="1">
    <source>
        <dbReference type="ARBA" id="ARBA00004123"/>
    </source>
</evidence>
<proteinExistence type="inferred from homology"/>
<dbReference type="GO" id="GO:0008380">
    <property type="term" value="P:RNA splicing"/>
    <property type="evidence" value="ECO:0007669"/>
    <property type="project" value="InterPro"/>
</dbReference>
<dbReference type="OrthoDB" id="6495301at2759"/>
<dbReference type="Pfam" id="PF02792">
    <property type="entry name" value="Mago_nashi"/>
    <property type="match status" value="1"/>
</dbReference>
<evidence type="ECO:0000256" key="4">
    <source>
        <dbReference type="SAM" id="MobiDB-lite"/>
    </source>
</evidence>
<protein>
    <submittedName>
        <fullName evidence="5">Mago nashi-like protein</fullName>
    </submittedName>
</protein>
<dbReference type="Proteomes" id="UP000239649">
    <property type="component" value="Unassembled WGS sequence"/>
</dbReference>
<reference evidence="5 6" key="1">
    <citation type="journal article" date="2018" name="Plant J.">
        <title>Genome sequences of Chlorella sorokiniana UTEX 1602 and Micractinium conductrix SAG 241.80: implications to maltose excretion by a green alga.</title>
        <authorList>
            <person name="Arriola M.B."/>
            <person name="Velmurugan N."/>
            <person name="Zhang Y."/>
            <person name="Plunkett M.H."/>
            <person name="Hondzo H."/>
            <person name="Barney B.M."/>
        </authorList>
    </citation>
    <scope>NUCLEOTIDE SEQUENCE [LARGE SCALE GENOMIC DNA]</scope>
    <source>
        <strain evidence="5 6">SAG 241.80</strain>
    </source>
</reference>
<comment type="similarity">
    <text evidence="2">Belongs to the mago nashi family.</text>
</comment>
<dbReference type="PANTHER" id="PTHR12638">
    <property type="entry name" value="PROTEIN MAGO NASHI HOMOLOG"/>
    <property type="match status" value="1"/>
</dbReference>
<dbReference type="GO" id="GO:0035145">
    <property type="term" value="C:exon-exon junction complex"/>
    <property type="evidence" value="ECO:0007669"/>
    <property type="project" value="InterPro"/>
</dbReference>
<evidence type="ECO:0000313" key="6">
    <source>
        <dbReference type="Proteomes" id="UP000239649"/>
    </source>
</evidence>
<sequence>MSGVDDFYVRYYVGHKGKFGHEFLEFEFRPDGKLRYANNSNYKNDTMIRKECFVGQAVLDELRRIIEDSEVLKEDDSNWPAPDRVGRQELEVVLGNDHVSFATTKLGSLLQVQSSKDPEGLRVFYYLVQDLKCLVFSLISSHFKIQPIQRHHQGLELAAAPPRRGPLPWSRCQLATMSRRVPPGMPTGDPKRTSPQVKARQAGNVANAFLLEDLGVAASDQAIIEGTALSKSDNRRVNTRRCFAASTVLSGRVEIMAGEGLSAALAALQGGGQLAQVVLKPVQHNEADLYLQVGGADGPSFYPIFMQQRQKYETGGCWASAREAIVAGRSPFFKEQGAAKELNGVVLLVHRRLAVGGTGQLAAAIDARGAAAAAGEGGGEGGGAGEEEEEPSGLQRCLLLAEAAYELSQEEVEKAVMAAAAGEVEGEEDRDSYTEEGPPGSPSAEGGQQEQQEQQQQEQQQQEQEQQAPGGSTAQQEQEQAQPQQQVASGSAGAPHMAPSSPQHQPAMGGTAAAEGEAAGDTTAAASNGEDAGAHPRQKGGPCGPRAQPCASAAAVQASPGYVEELLRLRFQGVSLAAVVDLLPQAGQCGVPLPQTQQVAALLADPSQRFSWPSLRAQLLAAAYEVKESHVQLAREAVAASGGTSASEAAAPMEPETRRRTRSGAASDVPPAAKKQKETWSKQDEHNMLKLAPECLYTSNSNRNRGEVVVDFKLLAQKLVRGSKSVRTHYHVVTGSFAPPAATASAEAGLDAADAAGSGAAASSATAASAAAAAAAAQPPEPGAADNSALAGTWQAGVLQGVLVVSQADLAPFEITNLLGDPPALWRYLEPRLLTAQDQHEARSALSAIRLLVSLAAAAVLLGGGASPFLPGWATGRVRYAGGGVCTYDEDRWQETQQARGPGVVSAFQLLSAAGMLTTSQMHGAQRAANARVRTAGVQLGGGVTMEWLASARYGGDMEQAADSVGARELLAEMLFDAGIEPTAGVTDALDWGWVDGIEAKVPGVAAVMAALRQDQSALLAHA</sequence>
<keyword evidence="3" id="KW-0539">Nucleus</keyword>
<feature type="region of interest" description="Disordered" evidence="4">
    <location>
        <begin position="641"/>
        <end position="685"/>
    </location>
</feature>
<feature type="compositionally biased region" description="Low complexity" evidence="4">
    <location>
        <begin position="507"/>
        <end position="526"/>
    </location>
</feature>
<name>A0A2P6VJ98_9CHLO</name>
<dbReference type="CDD" id="cd11295">
    <property type="entry name" value="Mago_nashi"/>
    <property type="match status" value="1"/>
</dbReference>
<feature type="region of interest" description="Disordered" evidence="4">
    <location>
        <begin position="419"/>
        <end position="549"/>
    </location>
</feature>
<feature type="compositionally biased region" description="Gly residues" evidence="4">
    <location>
        <begin position="375"/>
        <end position="384"/>
    </location>
</feature>
<organism evidence="5 6">
    <name type="scientific">Micractinium conductrix</name>
    <dbReference type="NCBI Taxonomy" id="554055"/>
    <lineage>
        <taxon>Eukaryota</taxon>
        <taxon>Viridiplantae</taxon>
        <taxon>Chlorophyta</taxon>
        <taxon>core chlorophytes</taxon>
        <taxon>Trebouxiophyceae</taxon>
        <taxon>Chlorellales</taxon>
        <taxon>Chlorellaceae</taxon>
        <taxon>Chlorella clade</taxon>
        <taxon>Micractinium</taxon>
    </lineage>
</organism>
<evidence type="ECO:0000313" key="5">
    <source>
        <dbReference type="EMBL" id="PSC74140.1"/>
    </source>
</evidence>
<feature type="compositionally biased region" description="Low complexity" evidence="4">
    <location>
        <begin position="435"/>
        <end position="467"/>
    </location>
</feature>
<keyword evidence="6" id="KW-1185">Reference proteome</keyword>
<feature type="compositionally biased region" description="Basic and acidic residues" evidence="4">
    <location>
        <begin position="675"/>
        <end position="685"/>
    </location>
</feature>
<dbReference type="PANTHER" id="PTHR12638:SF0">
    <property type="entry name" value="MAGO HOMOLOG, EXON JUNCTION COMPLEX SUBUNIT-RELATED"/>
    <property type="match status" value="1"/>
</dbReference>
<dbReference type="AlphaFoldDB" id="A0A2P6VJ98"/>
<dbReference type="InterPro" id="IPR036605">
    <property type="entry name" value="Mago_nashi_sf"/>
</dbReference>
<evidence type="ECO:0000256" key="2">
    <source>
        <dbReference type="ARBA" id="ARBA00009270"/>
    </source>
</evidence>
<feature type="region of interest" description="Disordered" evidence="4">
    <location>
        <begin position="373"/>
        <end position="393"/>
    </location>
</feature>
<dbReference type="FunFam" id="3.30.1560.10:FF:000001">
    <property type="entry name" value="Protein mago nashi homolog"/>
    <property type="match status" value="1"/>
</dbReference>
<dbReference type="STRING" id="554055.A0A2P6VJ98"/>
<comment type="caution">
    <text evidence="5">The sequence shown here is derived from an EMBL/GenBank/DDBJ whole genome shotgun (WGS) entry which is preliminary data.</text>
</comment>
<comment type="subcellular location">
    <subcellularLocation>
        <location evidence="1">Nucleus</location>
    </subcellularLocation>
</comment>
<dbReference type="Gene3D" id="3.30.1560.10">
    <property type="entry name" value="Mago nashi"/>
    <property type="match status" value="1"/>
</dbReference>
<feature type="compositionally biased region" description="Low complexity" evidence="4">
    <location>
        <begin position="641"/>
        <end position="654"/>
    </location>
</feature>
<gene>
    <name evidence="5" type="ORF">C2E20_2815</name>
</gene>
<feature type="compositionally biased region" description="Low complexity" evidence="4">
    <location>
        <begin position="474"/>
        <end position="495"/>
    </location>
</feature>
<dbReference type="InterPro" id="IPR004023">
    <property type="entry name" value="Mago_nashi"/>
</dbReference>
<accession>A0A2P6VJ98</accession>
<evidence type="ECO:0000256" key="3">
    <source>
        <dbReference type="ARBA" id="ARBA00023242"/>
    </source>
</evidence>